<name>A0ABN0NUF7_9BACT</name>
<accession>A0ABN0NUF7</accession>
<keyword evidence="2" id="KW-1185">Reference proteome</keyword>
<reference evidence="1 2" key="1">
    <citation type="submission" date="2013-06" db="EMBL/GenBank/DDBJ databases">
        <authorList>
            <person name="Weinstock G."/>
            <person name="Sodergren E."/>
            <person name="Lobos E.A."/>
            <person name="Fulton L."/>
            <person name="Fulton R."/>
            <person name="Courtney L."/>
            <person name="Fronick C."/>
            <person name="O'Laughlin M."/>
            <person name="Godfrey J."/>
            <person name="Wilson R.M."/>
            <person name="Miner T."/>
            <person name="Farmer C."/>
            <person name="Delehaunty K."/>
            <person name="Cordes M."/>
            <person name="Minx P."/>
            <person name="Tomlinson C."/>
            <person name="Chen J."/>
            <person name="Wollam A."/>
            <person name="Pepin K.H."/>
            <person name="Bhonagiri V."/>
            <person name="Zhang X."/>
            <person name="Warren W."/>
            <person name="Mitreva M."/>
            <person name="Mardis E.R."/>
            <person name="Wilson R.K."/>
        </authorList>
    </citation>
    <scope>NUCLEOTIDE SEQUENCE [LARGE SCALE GENOMIC DNA]</scope>
    <source>
        <strain evidence="1 2">ATCC 29426</strain>
    </source>
</reference>
<gene>
    <name evidence="1" type="ORF">HMPREF0653_00560</name>
</gene>
<dbReference type="Proteomes" id="UP000016660">
    <property type="component" value="Unassembled WGS sequence"/>
</dbReference>
<evidence type="ECO:0000313" key="2">
    <source>
        <dbReference type="Proteomes" id="UP000016660"/>
    </source>
</evidence>
<evidence type="ECO:0000313" key="1">
    <source>
        <dbReference type="EMBL" id="ERJ79955.1"/>
    </source>
</evidence>
<protein>
    <submittedName>
        <fullName evidence="1">Uncharacterized protein</fullName>
    </submittedName>
</protein>
<sequence length="46" mass="5235">ALAVGLLFTEKQTNSSECFMQIAPLFLLSILFHFKSPCFELQNPLF</sequence>
<organism evidence="1 2">
    <name type="scientific">Prevotella disiens JCM 6334 = ATCC 29426</name>
    <dbReference type="NCBI Taxonomy" id="1235811"/>
    <lineage>
        <taxon>Bacteria</taxon>
        <taxon>Pseudomonadati</taxon>
        <taxon>Bacteroidota</taxon>
        <taxon>Bacteroidia</taxon>
        <taxon>Bacteroidales</taxon>
        <taxon>Prevotellaceae</taxon>
        <taxon>Prevotella</taxon>
    </lineage>
</organism>
<feature type="non-terminal residue" evidence="1">
    <location>
        <position position="1"/>
    </location>
</feature>
<comment type="caution">
    <text evidence="1">The sequence shown here is derived from an EMBL/GenBank/DDBJ whole genome shotgun (WGS) entry which is preliminary data.</text>
</comment>
<proteinExistence type="predicted"/>
<dbReference type="EMBL" id="AWUY01000040">
    <property type="protein sequence ID" value="ERJ79955.1"/>
    <property type="molecule type" value="Genomic_DNA"/>
</dbReference>